<dbReference type="HOGENOM" id="CLU_3305688_0_0_12"/>
<organism evidence="1 2">
    <name type="scientific">Borrelia crocidurae (strain Achema)</name>
    <dbReference type="NCBI Taxonomy" id="1155096"/>
    <lineage>
        <taxon>Bacteria</taxon>
        <taxon>Pseudomonadati</taxon>
        <taxon>Spirochaetota</taxon>
        <taxon>Spirochaetia</taxon>
        <taxon>Spirochaetales</taxon>
        <taxon>Borreliaceae</taxon>
        <taxon>Borrelia</taxon>
    </lineage>
</organism>
<dbReference type="AlphaFoldDB" id="I0FF21"/>
<sequence length="39" mass="4487">MDKVLSLKGKQKLILNVNETNKPFKNNPFLFAQNRTLLA</sequence>
<protein>
    <submittedName>
        <fullName evidence="1">Uncharacterized protein</fullName>
    </submittedName>
</protein>
<reference evidence="2" key="2">
    <citation type="submission" date="2012-03" db="EMBL/GenBank/DDBJ databases">
        <title>Complete genome sequence of Borrelia crocidurae.</title>
        <authorList>
            <person name="Elbir H."/>
            <person name="Gimenez G."/>
            <person name="Robert C."/>
            <person name="Raoult D."/>
            <person name="Drancourt M."/>
        </authorList>
    </citation>
    <scope>NUCLEOTIDE SEQUENCE [LARGE SCALE GENOMIC DNA]</scope>
    <source>
        <strain evidence="2">Achema</strain>
        <plasmid evidence="2">unnamed25</plasmid>
    </source>
</reference>
<dbReference type="EMBL" id="CP003451">
    <property type="protein sequence ID" value="AFI32077.1"/>
    <property type="molecule type" value="Genomic_DNA"/>
</dbReference>
<dbReference type="PATRIC" id="fig|1155096.3.peg.1313"/>
<gene>
    <name evidence="1" type="ordered locus">Q7M_1321</name>
</gene>
<dbReference type="Proteomes" id="UP000005212">
    <property type="component" value="Plasmid unnamed25"/>
</dbReference>
<name>I0FF21_BORCA</name>
<accession>I0FF21</accession>
<dbReference type="KEGG" id="bcw:Q7M_1321"/>
<keyword evidence="1" id="KW-0614">Plasmid</keyword>
<evidence type="ECO:0000313" key="1">
    <source>
        <dbReference type="EMBL" id="AFI32077.1"/>
    </source>
</evidence>
<geneLocation type="plasmid" evidence="2">
    <name>unnamed25</name>
</geneLocation>
<proteinExistence type="predicted"/>
<evidence type="ECO:0000313" key="2">
    <source>
        <dbReference type="Proteomes" id="UP000005212"/>
    </source>
</evidence>
<reference evidence="1 2" key="1">
    <citation type="journal article" date="2012" name="J. Bacteriol.">
        <title>Complete Genome Sequence of Borrelia crocidurae.</title>
        <authorList>
            <person name="Elbir H."/>
            <person name="Gimenez G."/>
            <person name="Robert C."/>
            <person name="Bergstrom S."/>
            <person name="Cutler S."/>
            <person name="Raoult D."/>
            <person name="Drancourt M."/>
        </authorList>
    </citation>
    <scope>NUCLEOTIDE SEQUENCE [LARGE SCALE GENOMIC DNA]</scope>
    <source>
        <strain evidence="1 2">Achema</strain>
        <plasmid evidence="2">unnamed25</plasmid>
    </source>
</reference>